<gene>
    <name evidence="1" type="ORF">SG35_020665</name>
</gene>
<keyword evidence="2" id="KW-1185">Reference proteome</keyword>
<protein>
    <submittedName>
        <fullName evidence="1">GNAT family N-acetyltransferase</fullName>
    </submittedName>
</protein>
<reference evidence="1 2" key="1">
    <citation type="journal article" date="2015" name="Genome Announc.">
        <title>Draft Genome Sequences of Marine Isolates of Thalassomonas viridans and Thalassomonas actiniarum.</title>
        <authorList>
            <person name="Olonade I."/>
            <person name="van Zyl L.J."/>
            <person name="Trindade M."/>
        </authorList>
    </citation>
    <scope>NUCLEOTIDE SEQUENCE [LARGE SCALE GENOMIC DNA]</scope>
    <source>
        <strain evidence="1 2">A5K-106</strain>
    </source>
</reference>
<proteinExistence type="predicted"/>
<dbReference type="Proteomes" id="UP000032568">
    <property type="component" value="Chromosome"/>
</dbReference>
<accession>A0AAE9YLT6</accession>
<evidence type="ECO:0000313" key="2">
    <source>
        <dbReference type="Proteomes" id="UP000032568"/>
    </source>
</evidence>
<dbReference type="RefSeq" id="WP_044833359.1">
    <property type="nucleotide sequence ID" value="NZ_CP059735.1"/>
</dbReference>
<dbReference type="AlphaFoldDB" id="A0AAE9YLT6"/>
<dbReference type="SUPFAM" id="SSF55729">
    <property type="entry name" value="Acyl-CoA N-acyltransferases (Nat)"/>
    <property type="match status" value="1"/>
</dbReference>
<dbReference type="KEGG" id="tact:SG35_020665"/>
<reference evidence="1 2" key="2">
    <citation type="journal article" date="2022" name="Mar. Drugs">
        <title>Bioassay-Guided Fractionation Leads to the Detection of Cholic Acid Generated by the Rare Thalassomonas sp.</title>
        <authorList>
            <person name="Pheiffer F."/>
            <person name="Schneider Y.K."/>
            <person name="Hansen E.H."/>
            <person name="Andersen J.H."/>
            <person name="Isaksson J."/>
            <person name="Busche T."/>
            <person name="R C."/>
            <person name="Kalinowski J."/>
            <person name="Zyl L.V."/>
            <person name="Trindade M."/>
        </authorList>
    </citation>
    <scope>NUCLEOTIDE SEQUENCE [LARGE SCALE GENOMIC DNA]</scope>
    <source>
        <strain evidence="1 2">A5K-106</strain>
    </source>
</reference>
<dbReference type="Gene3D" id="3.40.630.30">
    <property type="match status" value="1"/>
</dbReference>
<evidence type="ECO:0000313" key="1">
    <source>
        <dbReference type="EMBL" id="WDD97700.1"/>
    </source>
</evidence>
<dbReference type="InterPro" id="IPR016181">
    <property type="entry name" value="Acyl_CoA_acyltransferase"/>
</dbReference>
<dbReference type="EMBL" id="CP059735">
    <property type="protein sequence ID" value="WDD97700.1"/>
    <property type="molecule type" value="Genomic_DNA"/>
</dbReference>
<name>A0AAE9YLT6_9GAMM</name>
<sequence>MTNVATAPTKAKVRATYLAAEDLKLAASLLYQAYHDDPVFLEIFNGEKEDYEQRLRASIREELGAFWHARQPMVGLYLGEAMVGVACLNGPDDGFGSERFWHWRLKMLLSAGYFSTKQMIEKEEIILSAVPLEKFHMLSFIAIHPLHQHYGFGHYLMAAVSTVLEEHPDSEGVAVYATSEKYREFFKDVDYQFIREINVGNVSGALMVHYREQKNREQTKSQG</sequence>
<organism evidence="1 2">
    <name type="scientific">Thalassomonas actiniarum</name>
    <dbReference type="NCBI Taxonomy" id="485447"/>
    <lineage>
        <taxon>Bacteria</taxon>
        <taxon>Pseudomonadati</taxon>
        <taxon>Pseudomonadota</taxon>
        <taxon>Gammaproteobacteria</taxon>
        <taxon>Alteromonadales</taxon>
        <taxon>Colwelliaceae</taxon>
        <taxon>Thalassomonas</taxon>
    </lineage>
</organism>